<evidence type="ECO:0000313" key="3">
    <source>
        <dbReference type="Proteomes" id="UP000053586"/>
    </source>
</evidence>
<dbReference type="eggNOG" id="COG3009">
    <property type="taxonomic scope" value="Bacteria"/>
</dbReference>
<gene>
    <name evidence="2" type="ORF">GPUN_2430</name>
</gene>
<dbReference type="AlphaFoldDB" id="H5TE18"/>
<organism evidence="2 3">
    <name type="scientific">Glaciecola punicea ACAM 611</name>
    <dbReference type="NCBI Taxonomy" id="1121923"/>
    <lineage>
        <taxon>Bacteria</taxon>
        <taxon>Pseudomonadati</taxon>
        <taxon>Pseudomonadota</taxon>
        <taxon>Gammaproteobacteria</taxon>
        <taxon>Alteromonadales</taxon>
        <taxon>Alteromonadaceae</taxon>
        <taxon>Glaciecola</taxon>
    </lineage>
</organism>
<protein>
    <recommendedName>
        <fullName evidence="1">ABC-type transport auxiliary lipoprotein component domain-containing protein</fullName>
    </recommendedName>
</protein>
<name>H5TE18_9ALTE</name>
<keyword evidence="3" id="KW-1185">Reference proteome</keyword>
<reference evidence="2 3" key="1">
    <citation type="journal article" date="2012" name="J. Bacteriol.">
        <title>Genome sequence of proteorhodopsin-containing sea ice bacterium Glaciecola punicea ACAM 611T.</title>
        <authorList>
            <person name="Qin Q.-L."/>
            <person name="Xie B.-B."/>
            <person name="Shu Y.-L."/>
            <person name="Rong J.-C."/>
            <person name="Zhao D.-L."/>
            <person name="Zhang X.-Y."/>
            <person name="Chen X.-L."/>
            <person name="Zhou B.-C."/>
            <person name="Zhanga Y.-Z."/>
        </authorList>
    </citation>
    <scope>NUCLEOTIDE SEQUENCE [LARGE SCALE GENOMIC DNA]</scope>
    <source>
        <strain evidence="2 3">ACAM 611</strain>
    </source>
</reference>
<evidence type="ECO:0000259" key="1">
    <source>
        <dbReference type="Pfam" id="PF03886"/>
    </source>
</evidence>
<dbReference type="Pfam" id="PF03886">
    <property type="entry name" value="ABC_trans_aux"/>
    <property type="match status" value="1"/>
</dbReference>
<dbReference type="PROSITE" id="PS51257">
    <property type="entry name" value="PROKAR_LIPOPROTEIN"/>
    <property type="match status" value="1"/>
</dbReference>
<dbReference type="SUPFAM" id="SSF159594">
    <property type="entry name" value="XCC0632-like"/>
    <property type="match status" value="1"/>
</dbReference>
<dbReference type="RefSeq" id="WP_006006802.1">
    <property type="nucleotide sequence ID" value="NZ_BAET01000030.1"/>
</dbReference>
<sequence length="193" mass="21799">MLKLLSLLLLTYLLLGCISNKTPQESFYYLLDAAPMKEHNNTAGASKEPTKTYIKLSTVRVPDYLQQSNLVLKLDNHQIKIANYHFWAQDLSESIQRVLMRELNAASPGVIYTQQCVKCAELIVSIDHFYPTQSGDVLLSGTYTKVSVDKSQQQVRFLLNSRLEKGGYDEAVVVMRDLVSKLAMEMGILQSSY</sequence>
<dbReference type="Proteomes" id="UP000053586">
    <property type="component" value="Unassembled WGS sequence"/>
</dbReference>
<feature type="domain" description="ABC-type transport auxiliary lipoprotein component" evidence="1">
    <location>
        <begin position="44"/>
        <end position="186"/>
    </location>
</feature>
<dbReference type="InterPro" id="IPR005586">
    <property type="entry name" value="ABC_trans_aux"/>
</dbReference>
<dbReference type="STRING" id="56804.BAE46_08910"/>
<accession>H5TE18</accession>
<comment type="caution">
    <text evidence="2">The sequence shown here is derived from an EMBL/GenBank/DDBJ whole genome shotgun (WGS) entry which is preliminary data.</text>
</comment>
<evidence type="ECO:0000313" key="2">
    <source>
        <dbReference type="EMBL" id="GAB56545.1"/>
    </source>
</evidence>
<reference evidence="2 3" key="2">
    <citation type="journal article" date="2017" name="Antonie Van Leeuwenhoek">
        <title>Rhizobium rhizosphaerae sp. nov., a novel species isolated from rice rhizosphere.</title>
        <authorList>
            <person name="Zhao J.J."/>
            <person name="Zhang J."/>
            <person name="Zhang R.J."/>
            <person name="Zhang C.W."/>
            <person name="Yin H.Q."/>
            <person name="Zhang X.X."/>
        </authorList>
    </citation>
    <scope>NUCLEOTIDE SEQUENCE [LARGE SCALE GENOMIC DNA]</scope>
    <source>
        <strain evidence="2 3">ACAM 611</strain>
    </source>
</reference>
<proteinExistence type="predicted"/>
<dbReference type="Gene3D" id="3.40.50.10610">
    <property type="entry name" value="ABC-type transport auxiliary lipoprotein component"/>
    <property type="match status" value="1"/>
</dbReference>
<dbReference type="EMBL" id="BAET01000030">
    <property type="protein sequence ID" value="GAB56545.1"/>
    <property type="molecule type" value="Genomic_DNA"/>
</dbReference>
<dbReference type="OrthoDB" id="6198336at2"/>